<dbReference type="InterPro" id="IPR029466">
    <property type="entry name" value="NAM-associated_C"/>
</dbReference>
<reference evidence="4" key="1">
    <citation type="submission" date="2020-05" db="EMBL/GenBank/DDBJ databases">
        <title>WGS assembly of Panicum virgatum.</title>
        <authorList>
            <person name="Lovell J.T."/>
            <person name="Jenkins J."/>
            <person name="Shu S."/>
            <person name="Juenger T.E."/>
            <person name="Schmutz J."/>
        </authorList>
    </citation>
    <scope>NUCLEOTIDE SEQUENCE</scope>
    <source>
        <strain evidence="4">AP13</strain>
    </source>
</reference>
<dbReference type="Pfam" id="PF14303">
    <property type="entry name" value="NAM-associated"/>
    <property type="match status" value="1"/>
</dbReference>
<gene>
    <name evidence="4" type="ORF">PVAP13_9KG009900</name>
</gene>
<evidence type="ECO:0000259" key="3">
    <source>
        <dbReference type="Pfam" id="PF14303"/>
    </source>
</evidence>
<protein>
    <recommendedName>
        <fullName evidence="3">No apical meristem-associated C-terminal domain-containing protein</fullName>
    </recommendedName>
</protein>
<dbReference type="PANTHER" id="PTHR45125:SF40">
    <property type="entry name" value="OS06G0117800 PROTEIN"/>
    <property type="match status" value="1"/>
</dbReference>
<dbReference type="OrthoDB" id="663059at2759"/>
<keyword evidence="5" id="KW-1185">Reference proteome</keyword>
<dbReference type="EMBL" id="CM029053">
    <property type="protein sequence ID" value="KAG2544551.1"/>
    <property type="molecule type" value="Genomic_DNA"/>
</dbReference>
<feature type="domain" description="No apical meristem-associated C-terminal" evidence="3">
    <location>
        <begin position="193"/>
        <end position="376"/>
    </location>
</feature>
<evidence type="ECO:0000313" key="4">
    <source>
        <dbReference type="EMBL" id="KAG2544551.1"/>
    </source>
</evidence>
<dbReference type="PANTHER" id="PTHR45125">
    <property type="entry name" value="F21J9.4-RELATED"/>
    <property type="match status" value="1"/>
</dbReference>
<accession>A0A8T0N3X5</accession>
<sequence length="392" mass="44949">MDNRFNPYVCDGENSQACPDTQQWEFPLSAVDAIGRTTNPQHMAHSGLNFEMHQGEFDIHETDSVLEMLPPKPSKSIKKVTKRLSQRGKAFSKEEDRIICSAFLNVSKDPITGTNQSSGGYYQRMHDYFDEHLGAPSSRSVKAVQHRWLTIQKAVNKFCGHYSTVERLNESGKNEQNMIDDAAKLYEDTESWSFEHCWNILRHEPKWNDKMIEIEALGTGTRVNQRVPIDAAAEPMPGENADNTARPEGRDNAKKRKARACAQDSQSSTAIEVLSAMNARGQLRDDKEDTQMAQILERKDAKIQLQQNLIAMQREDMEKRYEIEKEKLVLNREDLELRKENTKVEMLKVEAHFMGQDLDKLAPHLREYYLTIQREIMERHGIRSAPPGSTSQ</sequence>
<evidence type="ECO:0000256" key="2">
    <source>
        <dbReference type="SAM" id="MobiDB-lite"/>
    </source>
</evidence>
<organism evidence="4 5">
    <name type="scientific">Panicum virgatum</name>
    <name type="common">Blackwell switchgrass</name>
    <dbReference type="NCBI Taxonomy" id="38727"/>
    <lineage>
        <taxon>Eukaryota</taxon>
        <taxon>Viridiplantae</taxon>
        <taxon>Streptophyta</taxon>
        <taxon>Embryophyta</taxon>
        <taxon>Tracheophyta</taxon>
        <taxon>Spermatophyta</taxon>
        <taxon>Magnoliopsida</taxon>
        <taxon>Liliopsida</taxon>
        <taxon>Poales</taxon>
        <taxon>Poaceae</taxon>
        <taxon>PACMAD clade</taxon>
        <taxon>Panicoideae</taxon>
        <taxon>Panicodae</taxon>
        <taxon>Paniceae</taxon>
        <taxon>Panicinae</taxon>
        <taxon>Panicum</taxon>
        <taxon>Panicum sect. Hiantes</taxon>
    </lineage>
</organism>
<evidence type="ECO:0000313" key="5">
    <source>
        <dbReference type="Proteomes" id="UP000823388"/>
    </source>
</evidence>
<feature type="coiled-coil region" evidence="1">
    <location>
        <begin position="318"/>
        <end position="352"/>
    </location>
</feature>
<name>A0A8T0N3X5_PANVG</name>
<keyword evidence="1" id="KW-0175">Coiled coil</keyword>
<dbReference type="Proteomes" id="UP000823388">
    <property type="component" value="Chromosome 9K"/>
</dbReference>
<feature type="region of interest" description="Disordered" evidence="2">
    <location>
        <begin position="233"/>
        <end position="264"/>
    </location>
</feature>
<comment type="caution">
    <text evidence="4">The sequence shown here is derived from an EMBL/GenBank/DDBJ whole genome shotgun (WGS) entry which is preliminary data.</text>
</comment>
<dbReference type="AlphaFoldDB" id="A0A8T0N3X5"/>
<evidence type="ECO:0000256" key="1">
    <source>
        <dbReference type="SAM" id="Coils"/>
    </source>
</evidence>
<proteinExistence type="predicted"/>